<organism evidence="2">
    <name type="scientific">Trypanosoma congolense (strain IL3000)</name>
    <dbReference type="NCBI Taxonomy" id="1068625"/>
    <lineage>
        <taxon>Eukaryota</taxon>
        <taxon>Discoba</taxon>
        <taxon>Euglenozoa</taxon>
        <taxon>Kinetoplastea</taxon>
        <taxon>Metakinetoplastina</taxon>
        <taxon>Trypanosomatida</taxon>
        <taxon>Trypanosomatidae</taxon>
        <taxon>Trypanosoma</taxon>
        <taxon>Nannomonas</taxon>
    </lineage>
</organism>
<sequence>MNELVVETFSRMFIRFVALHQQHVSSPSLRPPKTRTFAVSFSSTLLYLRCIVAVVFVSLRYYFFYRMVTFCCTRPVSSFISLAFACLLRPFFEHVLTLTPFYILLWECHSDEKYMHTFQSSG</sequence>
<proteinExistence type="predicted"/>
<name>G0UN55_TRYCI</name>
<keyword evidence="1" id="KW-0812">Transmembrane</keyword>
<feature type="transmembrane region" description="Helical" evidence="1">
    <location>
        <begin position="37"/>
        <end position="63"/>
    </location>
</feature>
<protein>
    <submittedName>
        <fullName evidence="2">Uncharacterized protein</fullName>
    </submittedName>
</protein>
<keyword evidence="1" id="KW-1133">Transmembrane helix</keyword>
<evidence type="ECO:0000256" key="1">
    <source>
        <dbReference type="SAM" id="Phobius"/>
    </source>
</evidence>
<reference evidence="2" key="1">
    <citation type="journal article" date="2012" name="Proc. Natl. Acad. Sci. U.S.A.">
        <title>Antigenic diversity is generated by distinct evolutionary mechanisms in African trypanosome species.</title>
        <authorList>
            <person name="Jackson A.P."/>
            <person name="Berry A."/>
            <person name="Aslett M."/>
            <person name="Allison H.C."/>
            <person name="Burton P."/>
            <person name="Vavrova-Anderson J."/>
            <person name="Brown R."/>
            <person name="Browne H."/>
            <person name="Corton N."/>
            <person name="Hauser H."/>
            <person name="Gamble J."/>
            <person name="Gilderthorp R."/>
            <person name="Marcello L."/>
            <person name="McQuillan J."/>
            <person name="Otto T.D."/>
            <person name="Quail M.A."/>
            <person name="Sanders M.J."/>
            <person name="van Tonder A."/>
            <person name="Ginger M.L."/>
            <person name="Field M.C."/>
            <person name="Barry J.D."/>
            <person name="Hertz-Fowler C."/>
            <person name="Berriman M."/>
        </authorList>
    </citation>
    <scope>NUCLEOTIDE SEQUENCE</scope>
    <source>
        <strain evidence="2">IL3000</strain>
    </source>
</reference>
<dbReference type="AlphaFoldDB" id="G0UN55"/>
<evidence type="ECO:0000313" key="2">
    <source>
        <dbReference type="EMBL" id="CCC90815.1"/>
    </source>
</evidence>
<dbReference type="EMBL" id="HE575319">
    <property type="protein sequence ID" value="CCC90815.1"/>
    <property type="molecule type" value="Genomic_DNA"/>
</dbReference>
<gene>
    <name evidence="2" type="ORF">TCIL3000_6_410</name>
</gene>
<accession>G0UN55</accession>
<keyword evidence="1" id="KW-0472">Membrane</keyword>